<organism evidence="1 2">
    <name type="scientific">Ovis ammon polii x Ovis aries</name>
    <dbReference type="NCBI Taxonomy" id="2918886"/>
    <lineage>
        <taxon>Eukaryota</taxon>
        <taxon>Metazoa</taxon>
        <taxon>Chordata</taxon>
        <taxon>Craniata</taxon>
        <taxon>Vertebrata</taxon>
        <taxon>Euteleostomi</taxon>
        <taxon>Mammalia</taxon>
        <taxon>Eutheria</taxon>
        <taxon>Laurasiatheria</taxon>
        <taxon>Artiodactyla</taxon>
        <taxon>Ruminantia</taxon>
        <taxon>Pecora</taxon>
        <taxon>Bovidae</taxon>
        <taxon>Caprinae</taxon>
        <taxon>Ovis</taxon>
    </lineage>
</organism>
<accession>A0ACB9UPF3</accession>
<evidence type="ECO:0000313" key="1">
    <source>
        <dbReference type="EMBL" id="KAI4575470.1"/>
    </source>
</evidence>
<comment type="caution">
    <text evidence="1">The sequence shown here is derived from an EMBL/GenBank/DDBJ whole genome shotgun (WGS) entry which is preliminary data.</text>
</comment>
<dbReference type="EMBL" id="CM043038">
    <property type="protein sequence ID" value="KAI4575470.1"/>
    <property type="molecule type" value="Genomic_DNA"/>
</dbReference>
<evidence type="ECO:0000313" key="2">
    <source>
        <dbReference type="Proteomes" id="UP001057279"/>
    </source>
</evidence>
<name>A0ACB9UPF3_9CETA</name>
<reference evidence="1" key="1">
    <citation type="submission" date="2022-03" db="EMBL/GenBank/DDBJ databases">
        <title>Genomic analyses of argali, domestic sheep and their hybrids provide insights into chromosomal evolution, heterosis and genetic basis of agronomic traits.</title>
        <authorList>
            <person name="Li M."/>
        </authorList>
    </citation>
    <scope>NUCLEOTIDE SEQUENCE</scope>
    <source>
        <strain evidence="1">F1 hybrid</strain>
    </source>
</reference>
<dbReference type="Proteomes" id="UP001057279">
    <property type="component" value="Linkage Group LG13"/>
</dbReference>
<protein>
    <submittedName>
        <fullName evidence="1">Uncharacterized protein</fullName>
    </submittedName>
</protein>
<sequence>METPPGIESLGSQPPHPEFPTVLEIPWELTSGERENVAGNRSSSLIKPLSQSPNTAGGRDALTGSLTKGSVLSDCQVSVYSTEQGQRQAFLESRAGSHKLRKCGSLNITTESIKKKAQFYHMFSNVQDTQLFQDFRSELQSLEKQGGDSLDNEGWVYSTPRSCCLGLGDKASEDTTYADMSHSLDPDVQSSVLSSVISELQAGELRLHEVKAWPRPHSQWQQRDTQVFAAATPAARPPVAPHGHPTFPEVSDWVVNKHLLKHRLLRVLESTFMNVSAHPQAGGKWITQVKSMGHSPEAEYRVDLVSKGSIQRCHASVKVKHWCSQSQSYRWKTSPVTTYSISAPPPCGASARCQPPSHCSSPKTLLLLEIPTADKLDYSSAGDPGSPASDVSFVGSRPGLQSLRHSSAYFLSTCGAWLLPRDLNTEALSLPMTVSQRPWTPINLASESSQGTSIAMCQ</sequence>
<gene>
    <name evidence="1" type="ORF">MJG53_011673</name>
</gene>
<keyword evidence="2" id="KW-1185">Reference proteome</keyword>
<proteinExistence type="predicted"/>